<proteinExistence type="inferred from homology"/>
<dbReference type="InterPro" id="IPR018541">
    <property type="entry name" value="Ftsk_gamma"/>
</dbReference>
<dbReference type="Gene3D" id="3.40.50.300">
    <property type="entry name" value="P-loop containing nucleotide triphosphate hydrolases"/>
    <property type="match status" value="1"/>
</dbReference>
<dbReference type="InterPro" id="IPR036388">
    <property type="entry name" value="WH-like_DNA-bd_sf"/>
</dbReference>
<dbReference type="KEGG" id="cth:Cthe_3039"/>
<dbReference type="eggNOG" id="COG1674">
    <property type="taxonomic scope" value="Bacteria"/>
</dbReference>
<evidence type="ECO:0000313" key="9">
    <source>
        <dbReference type="EMBL" id="ABN54235.1"/>
    </source>
</evidence>
<dbReference type="GO" id="GO:0051301">
    <property type="term" value="P:cell division"/>
    <property type="evidence" value="ECO:0007669"/>
    <property type="project" value="UniProtKB-KW"/>
</dbReference>
<keyword evidence="7" id="KW-1133">Transmembrane helix</keyword>
<dbReference type="Pfam" id="PF09397">
    <property type="entry name" value="FtsK_gamma"/>
    <property type="match status" value="1"/>
</dbReference>
<dbReference type="Pfam" id="PF17854">
    <property type="entry name" value="FtsK_alpha"/>
    <property type="match status" value="1"/>
</dbReference>
<dbReference type="STRING" id="203119.Cthe_3039"/>
<dbReference type="GO" id="GO:0005524">
    <property type="term" value="F:ATP binding"/>
    <property type="evidence" value="ECO:0007669"/>
    <property type="project" value="UniProtKB-UniRule"/>
</dbReference>
<feature type="domain" description="FtsK" evidence="8">
    <location>
        <begin position="492"/>
        <end position="682"/>
    </location>
</feature>
<feature type="region of interest" description="Disordered" evidence="6">
    <location>
        <begin position="1"/>
        <end position="31"/>
    </location>
</feature>
<evidence type="ECO:0000313" key="10">
    <source>
        <dbReference type="Proteomes" id="UP000002145"/>
    </source>
</evidence>
<dbReference type="HOGENOM" id="CLU_001981_9_10_9"/>
<dbReference type="InterPro" id="IPR002543">
    <property type="entry name" value="FtsK_dom"/>
</dbReference>
<dbReference type="CDD" id="cd01127">
    <property type="entry name" value="TrwB_TraG_TraD_VirD4"/>
    <property type="match status" value="1"/>
</dbReference>
<evidence type="ECO:0000256" key="4">
    <source>
        <dbReference type="ARBA" id="ARBA00023125"/>
    </source>
</evidence>
<dbReference type="InterPro" id="IPR050206">
    <property type="entry name" value="FtsK/SpoIIIE/SftA"/>
</dbReference>
<dbReference type="InterPro" id="IPR041027">
    <property type="entry name" value="FtsK_alpha"/>
</dbReference>
<organism evidence="9 10">
    <name type="scientific">Acetivibrio thermocellus (strain ATCC 27405 / DSM 1237 / JCM 9322 / NBRC 103400 / NCIMB 10682 / NRRL B-4536 / VPI 7372)</name>
    <name type="common">Clostridium thermocellum</name>
    <dbReference type="NCBI Taxonomy" id="203119"/>
    <lineage>
        <taxon>Bacteria</taxon>
        <taxon>Bacillati</taxon>
        <taxon>Bacillota</taxon>
        <taxon>Clostridia</taxon>
        <taxon>Eubacteriales</taxon>
        <taxon>Oscillospiraceae</taxon>
        <taxon>Acetivibrio</taxon>
    </lineage>
</organism>
<sequence length="830" mass="92324">MPCVSKRGGMTNSMSSKGIRKATNKKRMKRNRRRRSFVAVVALMTVLGLLFSKGSIDQFFKVFVIEAALVLTLFCLLAVYRSKNGRKAKTSVKSEVYHNVYDRNLYGRTATENNIYTRRKNYNWIIDENVLPKSGGSLTGENLTSGGDIILGDGRADSVEDDIKARVARWSEAVDYSGNVFRKIIENKMKSIEESMEDDGGFEEPKEAERIHEIAQAQELKDIKPEDTVEKAKMPEEFDVNARDIENAEMKETVVDKEDEGIAEDTENAWEEIENMDDSTELKDMNDELECIAEEVGNEELESMKELTELEMQPIGDENRMSETGEFENDDNFEEIKEEIKKAEQSVASSGTAEHVFPPMELLRQPDNRDKSGDRGYSSEIRARKLIETLESFGVGARIINISEGPAVTRYELQPDYGVKVSRIVNLTDDIALNLAAVGVRIEAPIPGKAAIGIEVPNPKVTPVLLREVIESEEFQNHPSKLAFAVGKDIAGKPVVADIAAMPHLLIAGATGSGKSVCINTLITSILYKASPREVRLLMVDPKVVELSIYNGIPHLLIPVVTDPKKAAGALNWAVLEMTNRYKLFAESGVRDLKGYNHLMEREGGEILPQIVIIIDELADLMMVAPNDVEDCICRLAQMARAAGMHLVLATQRPSVNVITGVIKANIPSRISFAVSSQVDSRTILDMAGAEKLLGKGDMLFYPVGMPKPVRVQGALITDSEVENIVSFIKSRQQAQYDDQIISKIDSHADESQPVLEGDDELLPQVIDMIVEYEQASTSLIQRKFKIGYSRAARIMDQLEANGVIGPFEGSKPRKVLITKQQWQEMKYMS</sequence>
<dbReference type="Proteomes" id="UP000002145">
    <property type="component" value="Chromosome"/>
</dbReference>
<dbReference type="PANTHER" id="PTHR22683:SF41">
    <property type="entry name" value="DNA TRANSLOCASE FTSK"/>
    <property type="match status" value="1"/>
</dbReference>
<keyword evidence="7" id="KW-0472">Membrane</keyword>
<dbReference type="EMBL" id="CP000568">
    <property type="protein sequence ID" value="ABN54235.1"/>
    <property type="molecule type" value="Genomic_DNA"/>
</dbReference>
<evidence type="ECO:0000256" key="2">
    <source>
        <dbReference type="ARBA" id="ARBA00022741"/>
    </source>
</evidence>
<dbReference type="SUPFAM" id="SSF46785">
    <property type="entry name" value="Winged helix' DNA-binding domain"/>
    <property type="match status" value="1"/>
</dbReference>
<protein>
    <submittedName>
        <fullName evidence="9">Cell divisionFtsK/SpoIIIE</fullName>
    </submittedName>
</protein>
<evidence type="ECO:0000256" key="6">
    <source>
        <dbReference type="SAM" id="MobiDB-lite"/>
    </source>
</evidence>
<dbReference type="Pfam" id="PF01580">
    <property type="entry name" value="FtsK_SpoIIIE"/>
    <property type="match status" value="1"/>
</dbReference>
<keyword evidence="10" id="KW-1185">Reference proteome</keyword>
<keyword evidence="9" id="KW-0132">Cell division</keyword>
<feature type="compositionally biased region" description="Basic and acidic residues" evidence="6">
    <location>
        <begin position="364"/>
        <end position="374"/>
    </location>
</feature>
<name>A3DJV6_ACET2</name>
<accession>A3DJV6</accession>
<dbReference type="InterPro" id="IPR036390">
    <property type="entry name" value="WH_DNA-bd_sf"/>
</dbReference>
<dbReference type="AlphaFoldDB" id="A3DJV6"/>
<dbReference type="InterPro" id="IPR027417">
    <property type="entry name" value="P-loop_NTPase"/>
</dbReference>
<dbReference type="Gene3D" id="1.10.10.10">
    <property type="entry name" value="Winged helix-like DNA-binding domain superfamily/Winged helix DNA-binding domain"/>
    <property type="match status" value="1"/>
</dbReference>
<evidence type="ECO:0000256" key="7">
    <source>
        <dbReference type="SAM" id="Phobius"/>
    </source>
</evidence>
<dbReference type="SUPFAM" id="SSF52540">
    <property type="entry name" value="P-loop containing nucleoside triphosphate hydrolases"/>
    <property type="match status" value="1"/>
</dbReference>
<evidence type="ECO:0000256" key="1">
    <source>
        <dbReference type="ARBA" id="ARBA00006474"/>
    </source>
</evidence>
<keyword evidence="2 5" id="KW-0547">Nucleotide-binding</keyword>
<feature type="binding site" evidence="5">
    <location>
        <begin position="509"/>
        <end position="516"/>
    </location>
    <ligand>
        <name>ATP</name>
        <dbReference type="ChEBI" id="CHEBI:30616"/>
    </ligand>
</feature>
<dbReference type="PANTHER" id="PTHR22683">
    <property type="entry name" value="SPORULATION PROTEIN RELATED"/>
    <property type="match status" value="1"/>
</dbReference>
<evidence type="ECO:0000256" key="5">
    <source>
        <dbReference type="PROSITE-ProRule" id="PRU00289"/>
    </source>
</evidence>
<feature type="region of interest" description="Disordered" evidence="6">
    <location>
        <begin position="347"/>
        <end position="377"/>
    </location>
</feature>
<dbReference type="SMART" id="SM00843">
    <property type="entry name" value="Ftsk_gamma"/>
    <property type="match status" value="1"/>
</dbReference>
<keyword evidence="7" id="KW-0812">Transmembrane</keyword>
<keyword evidence="3 5" id="KW-0067">ATP-binding</keyword>
<reference evidence="10" key="1">
    <citation type="submission" date="2007-02" db="EMBL/GenBank/DDBJ databases">
        <title>Complete sequence of Clostridium thermocellum ATCC 27405.</title>
        <authorList>
            <consortium name="US DOE Joint Genome Institute"/>
            <person name="Copeland A."/>
            <person name="Lucas S."/>
            <person name="Lapidus A."/>
            <person name="Barry K."/>
            <person name="Detter J.C."/>
            <person name="Glavina del Rio T."/>
            <person name="Hammon N."/>
            <person name="Israni S."/>
            <person name="Dalin E."/>
            <person name="Tice H."/>
            <person name="Pitluck S."/>
            <person name="Chertkov O."/>
            <person name="Brettin T."/>
            <person name="Bruce D."/>
            <person name="Han C."/>
            <person name="Tapia R."/>
            <person name="Gilna P."/>
            <person name="Schmutz J."/>
            <person name="Larimer F."/>
            <person name="Land M."/>
            <person name="Hauser L."/>
            <person name="Kyrpides N."/>
            <person name="Mikhailova N."/>
            <person name="Wu J.H.D."/>
            <person name="Newcomb M."/>
            <person name="Richardson P."/>
        </authorList>
    </citation>
    <scope>NUCLEOTIDE SEQUENCE [LARGE SCALE GENOMIC DNA]</scope>
    <source>
        <strain evidence="10">ATCC 27405 / DSM 1237 / JCM 9322 / NBRC 103400 / NCIMB 10682 / NRRL B-4536 / VPI 7372</strain>
    </source>
</reference>
<evidence type="ECO:0000256" key="3">
    <source>
        <dbReference type="ARBA" id="ARBA00022840"/>
    </source>
</evidence>
<dbReference type="Gene3D" id="3.30.980.40">
    <property type="match status" value="1"/>
</dbReference>
<keyword evidence="4" id="KW-0238">DNA-binding</keyword>
<feature type="transmembrane region" description="Helical" evidence="7">
    <location>
        <begin position="62"/>
        <end position="80"/>
    </location>
</feature>
<dbReference type="GO" id="GO:0016020">
    <property type="term" value="C:membrane"/>
    <property type="evidence" value="ECO:0007669"/>
    <property type="project" value="UniProtKB-SubCell"/>
</dbReference>
<evidence type="ECO:0000259" key="8">
    <source>
        <dbReference type="PROSITE" id="PS50901"/>
    </source>
</evidence>
<keyword evidence="9" id="KW-0131">Cell cycle</keyword>
<comment type="similarity">
    <text evidence="1">Belongs to the FtsK/SpoIIIE/SftA family.</text>
</comment>
<feature type="compositionally biased region" description="Basic residues" evidence="6">
    <location>
        <begin position="18"/>
        <end position="31"/>
    </location>
</feature>
<dbReference type="GO" id="GO:0003677">
    <property type="term" value="F:DNA binding"/>
    <property type="evidence" value="ECO:0007669"/>
    <property type="project" value="UniProtKB-KW"/>
</dbReference>
<gene>
    <name evidence="9" type="ordered locus">Cthe_3039</name>
</gene>
<reference evidence="9 10" key="2">
    <citation type="journal article" date="2013" name="Biotechnol. Biofuels">
        <title>Global transcriptome analysis of Clostridium thermocellum ATCC 27405 during growth on dilute acid pretreated Populus and switchgrass.</title>
        <authorList>
            <person name="Wilson C.M."/>
            <person name="Rodriguez M.Jr."/>
            <person name="Johnson C.M."/>
            <person name="Martin S.L."/>
            <person name="Chu T.M."/>
            <person name="Wolfinger R.D."/>
            <person name="Hauser L.J."/>
            <person name="Land M.L."/>
            <person name="Klingeman D.M."/>
            <person name="Syed M.H."/>
            <person name="Ragauskas A.J."/>
            <person name="Tschaplinski T.J."/>
            <person name="Mielenz J.R."/>
            <person name="Brown S.D."/>
        </authorList>
    </citation>
    <scope>NUCLEOTIDE SEQUENCE [LARGE SCALE GENOMIC DNA]</scope>
    <source>
        <strain evidence="10">ATCC 27405 / DSM 1237 / JCM 9322 / NBRC 103400 / NCIMB 10682 / NRRL B-4536 / VPI 7372</strain>
    </source>
</reference>
<dbReference type="PROSITE" id="PS50901">
    <property type="entry name" value="FTSK"/>
    <property type="match status" value="1"/>
</dbReference>